<dbReference type="EMBL" id="JACXVP010000001">
    <property type="protein sequence ID" value="KAG5630441.1"/>
    <property type="molecule type" value="Genomic_DNA"/>
</dbReference>
<sequence length="194" mass="21586">MAMRANKRQTSLPFPDLITVLCRHAGVPRDDTRHIGVTPSSSTNIRCIEAECTREEADRRRAAPVDTSPEVNIDSIPTEASLPTPASGPSVLLPLLLLHTSRGETFEVTTLKVEVVDLIKDVEYLKSTIFTSLLEAADDLDAPDTSKIPPATTRDVHRDDATVDESDAETEEEQIEMQEERLYRDFPDLEEMIV</sequence>
<evidence type="ECO:0000313" key="3">
    <source>
        <dbReference type="Proteomes" id="UP000824120"/>
    </source>
</evidence>
<protein>
    <recommendedName>
        <fullName evidence="4">Polyprotein protein</fullName>
    </recommendedName>
</protein>
<name>A0A9J6B169_SOLCO</name>
<dbReference type="OrthoDB" id="1306244at2759"/>
<evidence type="ECO:0000313" key="2">
    <source>
        <dbReference type="EMBL" id="KAG5630441.1"/>
    </source>
</evidence>
<reference evidence="2 3" key="1">
    <citation type="submission" date="2020-09" db="EMBL/GenBank/DDBJ databases">
        <title>De no assembly of potato wild relative species, Solanum commersonii.</title>
        <authorList>
            <person name="Cho K."/>
        </authorList>
    </citation>
    <scope>NUCLEOTIDE SEQUENCE [LARGE SCALE GENOMIC DNA]</scope>
    <source>
        <strain evidence="2">LZ3.2</strain>
        <tissue evidence="2">Leaf</tissue>
    </source>
</reference>
<dbReference type="Proteomes" id="UP000824120">
    <property type="component" value="Chromosome 1"/>
</dbReference>
<comment type="caution">
    <text evidence="2">The sequence shown here is derived from an EMBL/GenBank/DDBJ whole genome shotgun (WGS) entry which is preliminary data.</text>
</comment>
<feature type="region of interest" description="Disordered" evidence="1">
    <location>
        <begin position="58"/>
        <end position="85"/>
    </location>
</feature>
<feature type="region of interest" description="Disordered" evidence="1">
    <location>
        <begin position="140"/>
        <end position="175"/>
    </location>
</feature>
<accession>A0A9J6B169</accession>
<feature type="compositionally biased region" description="Acidic residues" evidence="1">
    <location>
        <begin position="162"/>
        <end position="175"/>
    </location>
</feature>
<organism evidence="2 3">
    <name type="scientific">Solanum commersonii</name>
    <name type="common">Commerson's wild potato</name>
    <name type="synonym">Commerson's nightshade</name>
    <dbReference type="NCBI Taxonomy" id="4109"/>
    <lineage>
        <taxon>Eukaryota</taxon>
        <taxon>Viridiplantae</taxon>
        <taxon>Streptophyta</taxon>
        <taxon>Embryophyta</taxon>
        <taxon>Tracheophyta</taxon>
        <taxon>Spermatophyta</taxon>
        <taxon>Magnoliopsida</taxon>
        <taxon>eudicotyledons</taxon>
        <taxon>Gunneridae</taxon>
        <taxon>Pentapetalae</taxon>
        <taxon>asterids</taxon>
        <taxon>lamiids</taxon>
        <taxon>Solanales</taxon>
        <taxon>Solanaceae</taxon>
        <taxon>Solanoideae</taxon>
        <taxon>Solaneae</taxon>
        <taxon>Solanum</taxon>
    </lineage>
</organism>
<dbReference type="AlphaFoldDB" id="A0A9J6B169"/>
<evidence type="ECO:0008006" key="4">
    <source>
        <dbReference type="Google" id="ProtNLM"/>
    </source>
</evidence>
<evidence type="ECO:0000256" key="1">
    <source>
        <dbReference type="SAM" id="MobiDB-lite"/>
    </source>
</evidence>
<keyword evidence="3" id="KW-1185">Reference proteome</keyword>
<gene>
    <name evidence="2" type="ORF">H5410_002158</name>
</gene>
<proteinExistence type="predicted"/>